<dbReference type="RefSeq" id="WP_045979366.1">
    <property type="nucleotide sequence ID" value="NZ_JXXY01000007.1"/>
</dbReference>
<dbReference type="OrthoDB" id="6402435at2"/>
<proteinExistence type="predicted"/>
<comment type="caution">
    <text evidence="2">The sequence shown here is derived from an EMBL/GenBank/DDBJ whole genome shotgun (WGS) entry which is preliminary data.</text>
</comment>
<feature type="signal peptide" evidence="1">
    <location>
        <begin position="1"/>
        <end position="18"/>
    </location>
</feature>
<evidence type="ECO:0008006" key="4">
    <source>
        <dbReference type="Google" id="ProtNLM"/>
    </source>
</evidence>
<evidence type="ECO:0000256" key="1">
    <source>
        <dbReference type="SAM" id="SignalP"/>
    </source>
</evidence>
<dbReference type="EMBL" id="JXXZ01000008">
    <property type="protein sequence ID" value="KJY99236.1"/>
    <property type="molecule type" value="Genomic_DNA"/>
</dbReference>
<keyword evidence="3" id="KW-1185">Reference proteome</keyword>
<dbReference type="PATRIC" id="fig|151081.8.peg.1861"/>
<dbReference type="GeneID" id="58228846"/>
<feature type="chain" id="PRO_5002474795" description="DUF3016 domain-containing protein" evidence="1">
    <location>
        <begin position="19"/>
        <end position="144"/>
    </location>
</feature>
<organism evidence="2 3">
    <name type="scientific">Pseudoalteromonas ruthenica</name>
    <dbReference type="NCBI Taxonomy" id="151081"/>
    <lineage>
        <taxon>Bacteria</taxon>
        <taxon>Pseudomonadati</taxon>
        <taxon>Pseudomonadota</taxon>
        <taxon>Gammaproteobacteria</taxon>
        <taxon>Alteromonadales</taxon>
        <taxon>Pseudoalteromonadaceae</taxon>
        <taxon>Pseudoalteromonas</taxon>
    </lineage>
</organism>
<evidence type="ECO:0000313" key="3">
    <source>
        <dbReference type="Proteomes" id="UP000033664"/>
    </source>
</evidence>
<protein>
    <recommendedName>
        <fullName evidence="4">DUF3016 domain-containing protein</fullName>
    </recommendedName>
</protein>
<evidence type="ECO:0000313" key="2">
    <source>
        <dbReference type="EMBL" id="KJY99236.1"/>
    </source>
</evidence>
<accession>A0A0F4PY52</accession>
<reference evidence="2 3" key="1">
    <citation type="journal article" date="2015" name="BMC Genomics">
        <title>Genome mining reveals unlocked bioactive potential of marine Gram-negative bacteria.</title>
        <authorList>
            <person name="Machado H."/>
            <person name="Sonnenschein E.C."/>
            <person name="Melchiorsen J."/>
            <person name="Gram L."/>
        </authorList>
    </citation>
    <scope>NUCLEOTIDE SEQUENCE [LARGE SCALE GENOMIC DNA]</scope>
    <source>
        <strain evidence="2 3">S3137</strain>
    </source>
</reference>
<name>A0A0F4PY52_9GAMM</name>
<gene>
    <name evidence="2" type="ORF">TW72_10120</name>
</gene>
<dbReference type="AlphaFoldDB" id="A0A0F4PY52"/>
<keyword evidence="1" id="KW-0732">Signal</keyword>
<sequence length="144" mass="16741">MKSLVAFIVLFWSVFATASDTIQWGNLATIDQESIRLKAKEYIHNAMPEIRGVEVKLINISANYDFRYKRSTMQVMFMHSMSFVEGEGKEQVVYVGDKPQVIKMNKIQYVFIDFKGNGEATQHRVEQVPFHGSKQVFMEEFSRF</sequence>
<dbReference type="Proteomes" id="UP000033664">
    <property type="component" value="Unassembled WGS sequence"/>
</dbReference>